<accession>A0A316J652</accession>
<protein>
    <submittedName>
        <fullName evidence="1">Uncharacterized protein</fullName>
    </submittedName>
</protein>
<dbReference type="EMBL" id="QGDB01000004">
    <property type="protein sequence ID" value="PWL17392.1"/>
    <property type="molecule type" value="Genomic_DNA"/>
</dbReference>
<gene>
    <name evidence="1" type="ORF">DKP76_11480</name>
</gene>
<sequence length="286" mass="29496">MNTALQTLPMNAAVQTIGSGGLGQASQDAIKNLQQSDGTNPWMDQAASFLGDTAGSIGQGGAANEYLTSTARGDYLGGSNPYLDSIISKGADDIATQTNNMFAAGGRYGSGANQGVLSDSIANASNNLRYQDYATERQNQLAAANALEGAEQARAGLGTSAANALGSLGQSAFGNNYNSQVGAANIENQGMSNMLNMISQLPTIQGNKMFDADRQMQIGGAIDQRTQQGLTDLINQWTRSDNEDWARLGGLLSAAQGSAGNYGTQTQTSQQPANILGGLAGLLSIL</sequence>
<comment type="caution">
    <text evidence="1">The sequence shown here is derived from an EMBL/GenBank/DDBJ whole genome shotgun (WGS) entry which is preliminary data.</text>
</comment>
<evidence type="ECO:0000313" key="2">
    <source>
        <dbReference type="Proteomes" id="UP000245865"/>
    </source>
</evidence>
<keyword evidence="2" id="KW-1185">Reference proteome</keyword>
<dbReference type="Proteomes" id="UP000245865">
    <property type="component" value="Unassembled WGS sequence"/>
</dbReference>
<proteinExistence type="predicted"/>
<name>A0A316J652_9HYPH</name>
<organism evidence="1 2">
    <name type="scientific">Falsochrobactrum shanghaiense</name>
    <dbReference type="NCBI Taxonomy" id="2201899"/>
    <lineage>
        <taxon>Bacteria</taxon>
        <taxon>Pseudomonadati</taxon>
        <taxon>Pseudomonadota</taxon>
        <taxon>Alphaproteobacteria</taxon>
        <taxon>Hyphomicrobiales</taxon>
        <taxon>Brucellaceae</taxon>
        <taxon>Falsochrobactrum</taxon>
    </lineage>
</organism>
<dbReference type="AlphaFoldDB" id="A0A316J652"/>
<evidence type="ECO:0000313" key="1">
    <source>
        <dbReference type="EMBL" id="PWL17392.1"/>
    </source>
</evidence>
<reference evidence="1 2" key="1">
    <citation type="submission" date="2018-05" db="EMBL/GenBank/DDBJ databases">
        <title>Comparative genomic sequence analysis between strain HN4 and CCM 8460T (Falsochrobactrum ovis) will provide more evidence to prove that HN4 is a new species of Falsochrobactrum.</title>
        <authorList>
            <person name="Lyu W."/>
            <person name="Sun L."/>
            <person name="Yao L."/>
        </authorList>
    </citation>
    <scope>NUCLEOTIDE SEQUENCE [LARGE SCALE GENOMIC DNA]</scope>
    <source>
        <strain evidence="1 2">HN4</strain>
    </source>
</reference>